<dbReference type="EMBL" id="JABBMI010000007">
    <property type="protein sequence ID" value="NMK53528.1"/>
    <property type="molecule type" value="Genomic_DNA"/>
</dbReference>
<dbReference type="Pfam" id="PF13444">
    <property type="entry name" value="Acetyltransf_5"/>
    <property type="match status" value="1"/>
</dbReference>
<dbReference type="SUPFAM" id="SSF55729">
    <property type="entry name" value="Acyl-CoA N-acyltransferases (Nat)"/>
    <property type="match status" value="1"/>
</dbReference>
<dbReference type="InterPro" id="IPR016181">
    <property type="entry name" value="Acyl_CoA_acyltransferase"/>
</dbReference>
<gene>
    <name evidence="1" type="ORF">HHM24_02025</name>
</gene>
<name>A0ABX1SRI6_STACP</name>
<evidence type="ECO:0000313" key="2">
    <source>
        <dbReference type="Proteomes" id="UP000538955"/>
    </source>
</evidence>
<organism evidence="1 2">
    <name type="scientific">Staphylococcus capitis</name>
    <dbReference type="NCBI Taxonomy" id="29388"/>
    <lineage>
        <taxon>Bacteria</taxon>
        <taxon>Bacillati</taxon>
        <taxon>Bacillota</taxon>
        <taxon>Bacilli</taxon>
        <taxon>Bacillales</taxon>
        <taxon>Staphylococcaceae</taxon>
        <taxon>Staphylococcus</taxon>
    </lineage>
</organism>
<protein>
    <submittedName>
        <fullName evidence="1">GNAT family N-acetyltransferase</fullName>
    </submittedName>
</protein>
<keyword evidence="2" id="KW-1185">Reference proteome</keyword>
<dbReference type="Gene3D" id="3.40.630.30">
    <property type="match status" value="1"/>
</dbReference>
<feature type="non-terminal residue" evidence="1">
    <location>
        <position position="92"/>
    </location>
</feature>
<reference evidence="1 2" key="1">
    <citation type="submission" date="2020-04" db="EMBL/GenBank/DDBJ databases">
        <title>The Epidemiology and Molecular Characteristics of Linezolid-Resistant Staphylococcus capitis in Huashan Hospital, Shanghai.</title>
        <authorList>
            <person name="Ding L."/>
            <person name="Li P."/>
            <person name="Yang Y."/>
            <person name="Lin D."/>
            <person name="Xu X."/>
        </authorList>
    </citation>
    <scope>NUCLEOTIDE SEQUENCE [LARGE SCALE GENOMIC DNA]</scope>
    <source>
        <strain evidence="1 2">17-84</strain>
    </source>
</reference>
<accession>A0ABX1SRI6</accession>
<dbReference type="Proteomes" id="UP000538955">
    <property type="component" value="Unassembled WGS sequence"/>
</dbReference>
<comment type="caution">
    <text evidence="1">The sequence shown here is derived from an EMBL/GenBank/DDBJ whole genome shotgun (WGS) entry which is preliminary data.</text>
</comment>
<sequence length="92" mass="9946">MSTASVLIAADQSMPEVAGKTGEAALGPRYTLLLSNDSADIDAVQRLRYDVFSSEPGFQLASTPEAFEGRDADRFDEHCDHLLVREDVSGDV</sequence>
<proteinExistence type="predicted"/>
<evidence type="ECO:0000313" key="1">
    <source>
        <dbReference type="EMBL" id="NMK53528.1"/>
    </source>
</evidence>